<accession>A0A6M3JCV0</accession>
<proteinExistence type="predicted"/>
<dbReference type="AlphaFoldDB" id="A0A6M3JCV0"/>
<dbReference type="InterPro" id="IPR056209">
    <property type="entry name" value="SU10_adaptor"/>
</dbReference>
<evidence type="ECO:0000313" key="2">
    <source>
        <dbReference type="EMBL" id="QJA84431.1"/>
    </source>
</evidence>
<sequence>MDYIDIRKKFAELSGRWDLLTTNFEDDGADFFLNAGQRYLDRLLSDGKMFATYPVIVAAGTFIVKSIGIRAIKEVWAGNVDGKYQLIPDTLNKLKTEYSEEFSDVPQGAPKYYAPALLRPYPDTLASTTGMYNVSDLLTYSATAPAQHFNYDGIVIMPPPDETYTIEIVGLFYSPTLSATLSGAVWTQTKSFWTEVHPEILLEAAIYKLHGLYHNTSGAADYKALALEDAKGIDHDAVEEQLTGDLVMGG</sequence>
<organism evidence="1">
    <name type="scientific">viral metagenome</name>
    <dbReference type="NCBI Taxonomy" id="1070528"/>
    <lineage>
        <taxon>unclassified sequences</taxon>
        <taxon>metagenomes</taxon>
        <taxon>organismal metagenomes</taxon>
    </lineage>
</organism>
<dbReference type="EMBL" id="MT141574">
    <property type="protein sequence ID" value="QJA67666.1"/>
    <property type="molecule type" value="Genomic_DNA"/>
</dbReference>
<gene>
    <name evidence="2" type="ORF">MM415A00192_0040</name>
    <name evidence="1" type="ORF">MM415B00178_0048</name>
</gene>
<dbReference type="EMBL" id="MT142529">
    <property type="protein sequence ID" value="QJA84431.1"/>
    <property type="molecule type" value="Genomic_DNA"/>
</dbReference>
<protein>
    <submittedName>
        <fullName evidence="1">Uncharacterized protein</fullName>
    </submittedName>
</protein>
<reference evidence="1" key="1">
    <citation type="submission" date="2020-03" db="EMBL/GenBank/DDBJ databases">
        <title>The deep terrestrial virosphere.</title>
        <authorList>
            <person name="Holmfeldt K."/>
            <person name="Nilsson E."/>
            <person name="Simone D."/>
            <person name="Lopez-Fernandez M."/>
            <person name="Wu X."/>
            <person name="de Brujin I."/>
            <person name="Lundin D."/>
            <person name="Andersson A."/>
            <person name="Bertilsson S."/>
            <person name="Dopson M."/>
        </authorList>
    </citation>
    <scope>NUCLEOTIDE SEQUENCE</scope>
    <source>
        <strain evidence="2">MM415A00192</strain>
        <strain evidence="1">MM415B00178</strain>
    </source>
</reference>
<dbReference type="Pfam" id="PF24175">
    <property type="entry name" value="SU10_adaptor"/>
    <property type="match status" value="1"/>
</dbReference>
<name>A0A6M3JCV0_9ZZZZ</name>
<evidence type="ECO:0000313" key="1">
    <source>
        <dbReference type="EMBL" id="QJA67666.1"/>
    </source>
</evidence>